<dbReference type="EMBL" id="JBHMCT010000007">
    <property type="protein sequence ID" value="MFB9554427.1"/>
    <property type="molecule type" value="Genomic_DNA"/>
</dbReference>
<dbReference type="SUPFAM" id="SSF54631">
    <property type="entry name" value="CBS-domain pair"/>
    <property type="match status" value="1"/>
</dbReference>
<dbReference type="RefSeq" id="WP_345487028.1">
    <property type="nucleotide sequence ID" value="NZ_BAAAWU010000001.1"/>
</dbReference>
<dbReference type="InterPro" id="IPR046342">
    <property type="entry name" value="CBS_dom_sf"/>
</dbReference>
<sequence>MNSTRTIEGHVTDEAETHVWDDMTVEVALAVMTSARAGHLVVRDGDGRRTGLVTQAQLTGFRASPAYTDRVRLRDLSRPHRGLPRSGRPLPTAAPASPPNPCSLFPL</sequence>
<organism evidence="2 3">
    <name type="scientific">Streptomyces roseoviridis</name>
    <dbReference type="NCBI Taxonomy" id="67361"/>
    <lineage>
        <taxon>Bacteria</taxon>
        <taxon>Bacillati</taxon>
        <taxon>Actinomycetota</taxon>
        <taxon>Actinomycetes</taxon>
        <taxon>Kitasatosporales</taxon>
        <taxon>Streptomycetaceae</taxon>
        <taxon>Streptomyces</taxon>
    </lineage>
</organism>
<proteinExistence type="predicted"/>
<accession>A0ABV5QLP4</accession>
<evidence type="ECO:0000256" key="1">
    <source>
        <dbReference type="SAM" id="MobiDB-lite"/>
    </source>
</evidence>
<gene>
    <name evidence="2" type="ORF">ACFFTP_09510</name>
</gene>
<protein>
    <recommendedName>
        <fullName evidence="4">CBS domain-containing protein</fullName>
    </recommendedName>
</protein>
<evidence type="ECO:0000313" key="2">
    <source>
        <dbReference type="EMBL" id="MFB9554427.1"/>
    </source>
</evidence>
<feature type="region of interest" description="Disordered" evidence="1">
    <location>
        <begin position="70"/>
        <end position="107"/>
    </location>
</feature>
<evidence type="ECO:0008006" key="4">
    <source>
        <dbReference type="Google" id="ProtNLM"/>
    </source>
</evidence>
<comment type="caution">
    <text evidence="2">The sequence shown here is derived from an EMBL/GenBank/DDBJ whole genome shotgun (WGS) entry which is preliminary data.</text>
</comment>
<keyword evidence="3" id="KW-1185">Reference proteome</keyword>
<dbReference type="Proteomes" id="UP001589716">
    <property type="component" value="Unassembled WGS sequence"/>
</dbReference>
<name>A0ABV5QLP4_9ACTN</name>
<dbReference type="Gene3D" id="3.10.580.10">
    <property type="entry name" value="CBS-domain"/>
    <property type="match status" value="1"/>
</dbReference>
<reference evidence="2 3" key="1">
    <citation type="submission" date="2024-09" db="EMBL/GenBank/DDBJ databases">
        <authorList>
            <person name="Sun Q."/>
            <person name="Mori K."/>
        </authorList>
    </citation>
    <scope>NUCLEOTIDE SEQUENCE [LARGE SCALE GENOMIC DNA]</scope>
    <source>
        <strain evidence="2 3">JCM 4414</strain>
    </source>
</reference>
<evidence type="ECO:0000313" key="3">
    <source>
        <dbReference type="Proteomes" id="UP001589716"/>
    </source>
</evidence>